<dbReference type="Proteomes" id="UP000529637">
    <property type="component" value="Unassembled WGS sequence"/>
</dbReference>
<dbReference type="Gene3D" id="3.40.50.2000">
    <property type="entry name" value="Glycogen Phosphorylase B"/>
    <property type="match status" value="1"/>
</dbReference>
<keyword evidence="2" id="KW-0808">Transferase</keyword>
<name>A0A7Y6TVL9_9BURK</name>
<evidence type="ECO:0000313" key="2">
    <source>
        <dbReference type="EMBL" id="NUZ05180.1"/>
    </source>
</evidence>
<evidence type="ECO:0000313" key="3">
    <source>
        <dbReference type="Proteomes" id="UP000529637"/>
    </source>
</evidence>
<comment type="caution">
    <text evidence="2">The sequence shown here is derived from an EMBL/GenBank/DDBJ whole genome shotgun (WGS) entry which is preliminary data.</text>
</comment>
<gene>
    <name evidence="2" type="ORF">HQN59_05320</name>
</gene>
<dbReference type="InterPro" id="IPR028098">
    <property type="entry name" value="Glyco_trans_4-like_N"/>
</dbReference>
<sequence length="415" mass="45503">MVAFHFPPLAGSSGIQRTLRFVQHLPANGWEPLVLSADPRAYERTNDDLNREVPASTVVERARAWDAARHLSIGGRYLGWTARPDRWMSWRFDGVRRGLAMVGAHRPALIWSTYPIATAHLIGVALHRRTGLPWVADFRDPMAQDGYPPDPKVWRSFDRIEQLAMRHASLCVFTTPGAARMYRERYPTAADRIVVIENGYDEESFARVDAAAVAAEGPLNAGAVTLLHSGIVYPGERNPVPLFTALGALKASGRIEAAKLKLRFRAAVHDDLLQRLAREHAIEDLIETLPAVGYRDALAEMLRADALLVMQGNDCNEQIPAKIYEYLRARRPILGLADPSGDTAGVLRAAGLDAIAPLESADAIGRLLPAFIDAVRRNEASLPGDAAVEGASRRGRAEALAACFDRLIVRPSRAP</sequence>
<keyword evidence="3" id="KW-1185">Reference proteome</keyword>
<dbReference type="GO" id="GO:0016757">
    <property type="term" value="F:glycosyltransferase activity"/>
    <property type="evidence" value="ECO:0007669"/>
    <property type="project" value="UniProtKB-ARBA"/>
</dbReference>
<protein>
    <submittedName>
        <fullName evidence="2">Glycosyltransferase</fullName>
    </submittedName>
</protein>
<dbReference type="AlphaFoldDB" id="A0A7Y6TVL9"/>
<dbReference type="EMBL" id="JABWMJ010000002">
    <property type="protein sequence ID" value="NUZ05180.1"/>
    <property type="molecule type" value="Genomic_DNA"/>
</dbReference>
<feature type="domain" description="Glycosyltransferase subfamily 4-like N-terminal" evidence="1">
    <location>
        <begin position="16"/>
        <end position="199"/>
    </location>
</feature>
<organism evidence="2 3">
    <name type="scientific">Piscinibacter koreensis</name>
    <dbReference type="NCBI Taxonomy" id="2742824"/>
    <lineage>
        <taxon>Bacteria</taxon>
        <taxon>Pseudomonadati</taxon>
        <taxon>Pseudomonadota</taxon>
        <taxon>Betaproteobacteria</taxon>
        <taxon>Burkholderiales</taxon>
        <taxon>Sphaerotilaceae</taxon>
        <taxon>Piscinibacter</taxon>
    </lineage>
</organism>
<dbReference type="Pfam" id="PF13579">
    <property type="entry name" value="Glyco_trans_4_4"/>
    <property type="match status" value="1"/>
</dbReference>
<reference evidence="2 3" key="1">
    <citation type="submission" date="2020-06" db="EMBL/GenBank/DDBJ databases">
        <title>Schlegella sp. ID0723 isolated from air conditioner.</title>
        <authorList>
            <person name="Kim D.Y."/>
            <person name="Kim D.-U."/>
        </authorList>
    </citation>
    <scope>NUCLEOTIDE SEQUENCE [LARGE SCALE GENOMIC DNA]</scope>
    <source>
        <strain evidence="2 3">ID0723</strain>
    </source>
</reference>
<proteinExistence type="predicted"/>
<evidence type="ECO:0000259" key="1">
    <source>
        <dbReference type="Pfam" id="PF13579"/>
    </source>
</evidence>
<dbReference type="SUPFAM" id="SSF53756">
    <property type="entry name" value="UDP-Glycosyltransferase/glycogen phosphorylase"/>
    <property type="match status" value="1"/>
</dbReference>
<accession>A0A7Y6TVL9</accession>